<proteinExistence type="inferred from homology"/>
<dbReference type="EMBL" id="CP091139">
    <property type="protein sequence ID" value="UUT36322.1"/>
    <property type="molecule type" value="Genomic_DNA"/>
</dbReference>
<protein>
    <submittedName>
        <fullName evidence="4">SCO family protein</fullName>
    </submittedName>
</protein>
<name>A0ABY5NMC2_9MICO</name>
<dbReference type="Proteomes" id="UP001054811">
    <property type="component" value="Chromosome"/>
</dbReference>
<dbReference type="InterPro" id="IPR003782">
    <property type="entry name" value="SCO1/SenC"/>
</dbReference>
<evidence type="ECO:0000313" key="4">
    <source>
        <dbReference type="EMBL" id="UUT36322.1"/>
    </source>
</evidence>
<gene>
    <name evidence="4" type="ORF">L2X98_25570</name>
</gene>
<sequence length="219" mass="23686">MTRDDKRPLQVWQRTWVLWISSAGLLAVIVALTLVAVGAGRAPSAPRAVDVLPAGVNEATASLLGVAPVATDPVSAPSYRLTDQRGRVVDPAKLRGKVVVLTFSDDRCTDLCAMLATDILAADDDLSASARGKIEFVSINANPYYPKPSDVRAWSEQNGLGTLPNWEYLTGSAAQAERCRPRLRRSGRARPCHSHDLARQPDLHHRPAGTNRGAGRVRH</sequence>
<evidence type="ECO:0000313" key="5">
    <source>
        <dbReference type="Proteomes" id="UP001054811"/>
    </source>
</evidence>
<evidence type="ECO:0000256" key="2">
    <source>
        <dbReference type="SAM" id="MobiDB-lite"/>
    </source>
</evidence>
<keyword evidence="3" id="KW-0472">Membrane</keyword>
<dbReference type="Pfam" id="PF02630">
    <property type="entry name" value="SCO1-SenC"/>
    <property type="match status" value="1"/>
</dbReference>
<accession>A0ABY5NMC2</accession>
<dbReference type="RefSeq" id="WP_259612978.1">
    <property type="nucleotide sequence ID" value="NZ_CP091139.2"/>
</dbReference>
<keyword evidence="5" id="KW-1185">Reference proteome</keyword>
<evidence type="ECO:0000256" key="3">
    <source>
        <dbReference type="SAM" id="Phobius"/>
    </source>
</evidence>
<keyword evidence="3" id="KW-1133">Transmembrane helix</keyword>
<feature type="transmembrane region" description="Helical" evidence="3">
    <location>
        <begin position="16"/>
        <end position="37"/>
    </location>
</feature>
<dbReference type="SUPFAM" id="SSF52833">
    <property type="entry name" value="Thioredoxin-like"/>
    <property type="match status" value="1"/>
</dbReference>
<organism evidence="4 5">
    <name type="scientific">Microbacterium elymi</name>
    <dbReference type="NCBI Taxonomy" id="2909587"/>
    <lineage>
        <taxon>Bacteria</taxon>
        <taxon>Bacillati</taxon>
        <taxon>Actinomycetota</taxon>
        <taxon>Actinomycetes</taxon>
        <taxon>Micrococcales</taxon>
        <taxon>Microbacteriaceae</taxon>
        <taxon>Microbacterium</taxon>
    </lineage>
</organism>
<feature type="region of interest" description="Disordered" evidence="2">
    <location>
        <begin position="179"/>
        <end position="219"/>
    </location>
</feature>
<comment type="similarity">
    <text evidence="1">Belongs to the SCO1/2 family.</text>
</comment>
<reference evidence="4" key="1">
    <citation type="submission" date="2022-01" db="EMBL/GenBank/DDBJ databases">
        <title>Microbacterium eymi and Microbacterium rhizovicinus sp. nov., isolated from the rhizospheric soil of Elymus tsukushiensis, a plant native to the Dokdo Islands, Republic of Korea.</title>
        <authorList>
            <person name="Hwang Y.J."/>
        </authorList>
    </citation>
    <scope>NUCLEOTIDE SEQUENCE</scope>
    <source>
        <strain evidence="4">KUDC0405</strain>
    </source>
</reference>
<dbReference type="Gene3D" id="3.40.30.10">
    <property type="entry name" value="Glutaredoxin"/>
    <property type="match status" value="1"/>
</dbReference>
<keyword evidence="3" id="KW-0812">Transmembrane</keyword>
<feature type="compositionally biased region" description="Basic and acidic residues" evidence="2">
    <location>
        <begin position="193"/>
        <end position="205"/>
    </location>
</feature>
<dbReference type="InterPro" id="IPR036249">
    <property type="entry name" value="Thioredoxin-like_sf"/>
</dbReference>
<evidence type="ECO:0000256" key="1">
    <source>
        <dbReference type="ARBA" id="ARBA00010996"/>
    </source>
</evidence>
<feature type="compositionally biased region" description="Basic residues" evidence="2">
    <location>
        <begin position="181"/>
        <end position="192"/>
    </location>
</feature>